<evidence type="ECO:0000313" key="3">
    <source>
        <dbReference type="Proteomes" id="UP000811246"/>
    </source>
</evidence>
<dbReference type="Proteomes" id="UP000811246">
    <property type="component" value="Chromosome 8"/>
</dbReference>
<comment type="caution">
    <text evidence="2">The sequence shown here is derived from an EMBL/GenBank/DDBJ whole genome shotgun (WGS) entry which is preliminary data.</text>
</comment>
<evidence type="ECO:0000256" key="1">
    <source>
        <dbReference type="SAM" id="MobiDB-lite"/>
    </source>
</evidence>
<protein>
    <submittedName>
        <fullName evidence="2">Uncharacterized protein</fullName>
    </submittedName>
</protein>
<feature type="region of interest" description="Disordered" evidence="1">
    <location>
        <begin position="1"/>
        <end position="28"/>
    </location>
</feature>
<evidence type="ECO:0000313" key="2">
    <source>
        <dbReference type="EMBL" id="KAG6700726.1"/>
    </source>
</evidence>
<feature type="region of interest" description="Disordered" evidence="1">
    <location>
        <begin position="56"/>
        <end position="83"/>
    </location>
</feature>
<dbReference type="EMBL" id="CM031832">
    <property type="protein sequence ID" value="KAG6700726.1"/>
    <property type="molecule type" value="Genomic_DNA"/>
</dbReference>
<feature type="compositionally biased region" description="Basic and acidic residues" evidence="1">
    <location>
        <begin position="1"/>
        <end position="13"/>
    </location>
</feature>
<accession>A0A922EBW7</accession>
<proteinExistence type="predicted"/>
<reference evidence="2" key="1">
    <citation type="submission" date="2021-01" db="EMBL/GenBank/DDBJ databases">
        <authorList>
            <person name="Lovell J.T."/>
            <person name="Bentley N."/>
            <person name="Bhattarai G."/>
            <person name="Jenkins J.W."/>
            <person name="Sreedasyam A."/>
            <person name="Alarcon Y."/>
            <person name="Bock C."/>
            <person name="Boston L."/>
            <person name="Carlson J."/>
            <person name="Cervantes K."/>
            <person name="Clermont K."/>
            <person name="Krom N."/>
            <person name="Kubenka K."/>
            <person name="Mamidi S."/>
            <person name="Mattison C."/>
            <person name="Monteros M."/>
            <person name="Pisani C."/>
            <person name="Plott C."/>
            <person name="Rajasekar S."/>
            <person name="Rhein H.S."/>
            <person name="Rohla C."/>
            <person name="Song M."/>
            <person name="Hilaire R.S."/>
            <person name="Shu S."/>
            <person name="Wells L."/>
            <person name="Wang X."/>
            <person name="Webber J."/>
            <person name="Heerema R.J."/>
            <person name="Klein P."/>
            <person name="Conner P."/>
            <person name="Grauke L."/>
            <person name="Grimwood J."/>
            <person name="Schmutz J."/>
            <person name="Randall J.J."/>
        </authorList>
    </citation>
    <scope>NUCLEOTIDE SEQUENCE</scope>
    <source>
        <tissue evidence="2">Leaf</tissue>
    </source>
</reference>
<sequence length="83" mass="9730">MLDACKNKTKYEGGDELEVQGQVSRETSQKEPWQLWCSTAKAHYQRLKLIAEYRTQRKQNDDQASPSPTCEKKTDTYCREENK</sequence>
<feature type="compositionally biased region" description="Basic and acidic residues" evidence="1">
    <location>
        <begin position="70"/>
        <end position="83"/>
    </location>
</feature>
<gene>
    <name evidence="2" type="ORF">I3842_08G126700</name>
</gene>
<dbReference type="AlphaFoldDB" id="A0A922EBW7"/>
<name>A0A922EBW7_CARIL</name>
<organism evidence="2 3">
    <name type="scientific">Carya illinoinensis</name>
    <name type="common">Pecan</name>
    <dbReference type="NCBI Taxonomy" id="32201"/>
    <lineage>
        <taxon>Eukaryota</taxon>
        <taxon>Viridiplantae</taxon>
        <taxon>Streptophyta</taxon>
        <taxon>Embryophyta</taxon>
        <taxon>Tracheophyta</taxon>
        <taxon>Spermatophyta</taxon>
        <taxon>Magnoliopsida</taxon>
        <taxon>eudicotyledons</taxon>
        <taxon>Gunneridae</taxon>
        <taxon>Pentapetalae</taxon>
        <taxon>rosids</taxon>
        <taxon>fabids</taxon>
        <taxon>Fagales</taxon>
        <taxon>Juglandaceae</taxon>
        <taxon>Carya</taxon>
    </lineage>
</organism>